<dbReference type="RefSeq" id="WP_112144056.1">
    <property type="nucleotide sequence ID" value="NZ_PGTO01000005.1"/>
</dbReference>
<comment type="caution">
    <text evidence="1">The sequence shown here is derived from an EMBL/GenBank/DDBJ whole genome shotgun (WGS) entry which is preliminary data.</text>
</comment>
<keyword evidence="1" id="KW-0808">Transferase</keyword>
<dbReference type="GO" id="GO:0009399">
    <property type="term" value="P:nitrogen fixation"/>
    <property type="evidence" value="ECO:0007669"/>
    <property type="project" value="InterPro"/>
</dbReference>
<dbReference type="Proteomes" id="UP000251075">
    <property type="component" value="Unassembled WGS sequence"/>
</dbReference>
<organism evidence="1 2">
    <name type="scientific">Paramagnetospirillum kuznetsovii</name>
    <dbReference type="NCBI Taxonomy" id="2053833"/>
    <lineage>
        <taxon>Bacteria</taxon>
        <taxon>Pseudomonadati</taxon>
        <taxon>Pseudomonadota</taxon>
        <taxon>Alphaproteobacteria</taxon>
        <taxon>Rhodospirillales</taxon>
        <taxon>Magnetospirillaceae</taxon>
        <taxon>Paramagnetospirillum</taxon>
    </lineage>
</organism>
<evidence type="ECO:0000313" key="2">
    <source>
        <dbReference type="Proteomes" id="UP000251075"/>
    </source>
</evidence>
<sequence length="278" mass="31647">MTEKQIQRLGHSTNLMGLSTNLLGSALFNDDPRELHISGVREMNPTMFEMLEQSDGLADAGDAFYKYMMAMFGIDPEQQDADEVAKSGGKTPVRRYRSSFLRLLKGWGYDSNSPEGAVLKGWVESRFGLFPTFHKEMITRFSTAGWMAYVEEKMSSRFHNNSIYCQLDMLYEFCQWALERHVAKGQRHVTLYRGINSFDEHQVVDRVDKRNVVMRLNNLASFSSDRTVADCFGDTILTVSVPLVKIVFFNTLLPIHPLKGEGEYLVVGGDYRVAASYF</sequence>
<evidence type="ECO:0000313" key="1">
    <source>
        <dbReference type="EMBL" id="RAU22351.1"/>
    </source>
</evidence>
<proteinExistence type="predicted"/>
<gene>
    <name evidence="1" type="ORF">CU669_09565</name>
</gene>
<accession>A0A364NZ50</accession>
<reference evidence="1 2" key="1">
    <citation type="submission" date="2017-11" db="EMBL/GenBank/DDBJ databases">
        <title>Draft genome sequence of magnetotactic bacterium Magnetospirillum kuznetsovii LBB-42.</title>
        <authorList>
            <person name="Grouzdev D.S."/>
            <person name="Rysina M.S."/>
            <person name="Baslerov R.V."/>
            <person name="Koziaeva V."/>
        </authorList>
    </citation>
    <scope>NUCLEOTIDE SEQUENCE [LARGE SCALE GENOMIC DNA]</scope>
    <source>
        <strain evidence="1 2">LBB-42</strain>
    </source>
</reference>
<dbReference type="EMBL" id="PGTO01000005">
    <property type="protein sequence ID" value="RAU22351.1"/>
    <property type="molecule type" value="Genomic_DNA"/>
</dbReference>
<name>A0A364NZ50_9PROT</name>
<dbReference type="InterPro" id="IPR009953">
    <property type="entry name" value="DRA_trans"/>
</dbReference>
<dbReference type="GO" id="GO:0030701">
    <property type="term" value="F:NAD+-dinitrogen-reductase ADP-D-ribosyltransferase activity"/>
    <property type="evidence" value="ECO:0007669"/>
    <property type="project" value="InterPro"/>
</dbReference>
<dbReference type="Pfam" id="PF07357">
    <property type="entry name" value="DRAT"/>
    <property type="match status" value="1"/>
</dbReference>
<dbReference type="OrthoDB" id="183043at2"/>
<protein>
    <submittedName>
        <fullName evidence="1">NAD(+)--dinitrogen-reductase ADP-D-ribosyltransferase</fullName>
    </submittedName>
</protein>
<dbReference type="AlphaFoldDB" id="A0A364NZ50"/>
<keyword evidence="2" id="KW-1185">Reference proteome</keyword>